<sequence>MKDDKVVHLGRKKNAFEDELLEIAQLLSQDNEDAADIDGGNQTIPSINVNGSANVIGNGNTVNNVITFTRSIQKKIQVKTADGVIDATQKFQIKSLVDEWVENFNAIKKSKLTHQKAWSLLNRHMKVNSYHEIKDINHAKAIKFLRSRLGELRNMPSAPKKVQDWRAQTIKSIQARCSEKGWQAWRKLYMQQKFEKNSMTELTDVELKQLYQTVWNKR</sequence>
<gene>
    <name evidence="1" type="ORF">L402_04010</name>
</gene>
<evidence type="ECO:0000313" key="1">
    <source>
        <dbReference type="EMBL" id="ESM30148.1"/>
    </source>
</evidence>
<protein>
    <submittedName>
        <fullName evidence="1">Uncharacterized protein</fullName>
    </submittedName>
</protein>
<name>A0ABC9U6P8_ENTAS</name>
<dbReference type="RefSeq" id="WP_023311929.1">
    <property type="nucleotide sequence ID" value="NZ_CP034336.1"/>
</dbReference>
<reference evidence="2" key="1">
    <citation type="submission" date="2013-09" db="EMBL/GenBank/DDBJ databases">
        <title>The Genome Sequence of Enterobacter cloacae BWH 31.</title>
        <authorList>
            <consortium name="The Broad Institute Genomics Platform"/>
            <consortium name="The Broad Institute Genome Sequencing Center for Infectious Disease"/>
            <person name="Murphy C."/>
            <person name="Cosimi L."/>
            <person name="Cerqueira G."/>
            <person name="Feldgarden M."/>
            <person name="Hung D."/>
            <person name="Onderdonk A.B."/>
            <person name="Ferraro M.J."/>
            <person name="Hooper D."/>
            <person name="Dekker J."/>
            <person name="O'Brien T."/>
            <person name="Huang S."/>
            <person name="Quan V."/>
            <person name="Ernst C."/>
            <person name="Delaney M."/>
            <person name="DuBois A."/>
            <person name="Young S.K."/>
            <person name="Zeng Q."/>
            <person name="Gargeya S."/>
            <person name="Fitzgerald M."/>
            <person name="Abouelleil A."/>
            <person name="Alvarado L."/>
            <person name="Berlin A.M."/>
            <person name="Chapman S.B."/>
            <person name="Gainer-Dewar J."/>
            <person name="Goldberg J."/>
            <person name="Gnerre S."/>
            <person name="Griggs A."/>
            <person name="Gujja S."/>
            <person name="Hansen M."/>
            <person name="Howarth C."/>
            <person name="Imamovic A."/>
            <person name="Ireland A."/>
            <person name="Larimer J."/>
            <person name="McCowan C."/>
            <person name="Murphy C."/>
            <person name="Pearson M."/>
            <person name="Poon T.W."/>
            <person name="Priest M."/>
            <person name="Roberts A."/>
            <person name="Saif S."/>
            <person name="Shea T."/>
            <person name="Sykes S."/>
            <person name="Wortman J."/>
            <person name="Nusbaum C."/>
            <person name="Birren B."/>
        </authorList>
    </citation>
    <scope>NUCLEOTIDE SEQUENCE [LARGE SCALE GENOMIC DNA]</scope>
    <source>
        <strain evidence="2">BWH 31</strain>
    </source>
</reference>
<comment type="caution">
    <text evidence="1">The sequence shown here is derived from an EMBL/GenBank/DDBJ whole genome shotgun (WGS) entry which is preliminary data.</text>
</comment>
<dbReference type="AlphaFoldDB" id="A0ABC9U6P8"/>
<evidence type="ECO:0000313" key="2">
    <source>
        <dbReference type="Proteomes" id="UP000017391"/>
    </source>
</evidence>
<organism evidence="1 2">
    <name type="scientific">Enterobacter asburiae</name>
    <dbReference type="NCBI Taxonomy" id="61645"/>
    <lineage>
        <taxon>Bacteria</taxon>
        <taxon>Pseudomonadati</taxon>
        <taxon>Pseudomonadota</taxon>
        <taxon>Gammaproteobacteria</taxon>
        <taxon>Enterobacterales</taxon>
        <taxon>Enterobacteriaceae</taxon>
        <taxon>Enterobacter</taxon>
        <taxon>Enterobacter cloacae complex</taxon>
    </lineage>
</organism>
<dbReference type="Proteomes" id="UP000017391">
    <property type="component" value="Unassembled WGS sequence"/>
</dbReference>
<dbReference type="EMBL" id="AYIP01000015">
    <property type="protein sequence ID" value="ESM30148.1"/>
    <property type="molecule type" value="Genomic_DNA"/>
</dbReference>
<accession>A0ABC9U6P8</accession>
<proteinExistence type="predicted"/>